<accession>A0A3L6TE87</accession>
<comment type="caution">
    <text evidence="2">The sequence shown here is derived from an EMBL/GenBank/DDBJ whole genome shotgun (WGS) entry which is preliminary data.</text>
</comment>
<dbReference type="InterPro" id="IPR007321">
    <property type="entry name" value="Transposase_28"/>
</dbReference>
<dbReference type="OrthoDB" id="685425at2759"/>
<dbReference type="AlphaFoldDB" id="A0A3L6TE87"/>
<dbReference type="Pfam" id="PF04195">
    <property type="entry name" value="Transposase_28"/>
    <property type="match status" value="1"/>
</dbReference>
<evidence type="ECO:0000313" key="3">
    <source>
        <dbReference type="Proteomes" id="UP000275267"/>
    </source>
</evidence>
<evidence type="ECO:0000259" key="1">
    <source>
        <dbReference type="Pfam" id="PF04195"/>
    </source>
</evidence>
<proteinExistence type="predicted"/>
<keyword evidence="3" id="KW-1185">Reference proteome</keyword>
<feature type="domain" description="Transposase (putative) gypsy type" evidence="1">
    <location>
        <begin position="30"/>
        <end position="94"/>
    </location>
</feature>
<dbReference type="EMBL" id="PQIB02000001">
    <property type="protein sequence ID" value="RLN38632.1"/>
    <property type="molecule type" value="Genomic_DNA"/>
</dbReference>
<gene>
    <name evidence="2" type="ORF">C2845_PM01G44450</name>
</gene>
<evidence type="ECO:0000313" key="2">
    <source>
        <dbReference type="EMBL" id="RLN38632.1"/>
    </source>
</evidence>
<dbReference type="Proteomes" id="UP000275267">
    <property type="component" value="Unassembled WGS sequence"/>
</dbReference>
<sequence length="340" mass="38826">MVRRGYIAEGLTRALGADEVVARPEDDEVVVFRNLFTACLWFPLDPSFVEILRSCSMFLHHLTPNSIAQLSMYMWLVRTCNFTPLAEHFSFMHQVHYQPKVVNVKTAKGEEAEDEIQYSCYNFTYKSLVSSPVTAYKNKWPMDWTSHWFYHKVTLDLETRSHPLVTDRIRNLGDTPRLIAEETEDHLGFVAMLRPISKVFSTWDNDEEYVSCRCWPVKSGWSIRGWLPKGEWIEGIPTPDLVKSFCLKKNQVDPTSVESWADEILGAESNEYKLILKQLGGTRTNRVFHALGISVPARAASVRHKAAEEKHKAKAVTAVSTVVAEENRSAPPTAQLEKHK</sequence>
<reference evidence="3" key="1">
    <citation type="journal article" date="2019" name="Nat. Commun.">
        <title>The genome of broomcorn millet.</title>
        <authorList>
            <person name="Zou C."/>
            <person name="Miki D."/>
            <person name="Li D."/>
            <person name="Tang Q."/>
            <person name="Xiao L."/>
            <person name="Rajput S."/>
            <person name="Deng P."/>
            <person name="Jia W."/>
            <person name="Huang R."/>
            <person name="Zhang M."/>
            <person name="Sun Y."/>
            <person name="Hu J."/>
            <person name="Fu X."/>
            <person name="Schnable P.S."/>
            <person name="Li F."/>
            <person name="Zhang H."/>
            <person name="Feng B."/>
            <person name="Zhu X."/>
            <person name="Liu R."/>
            <person name="Schnable J.C."/>
            <person name="Zhu J.-K."/>
            <person name="Zhang H."/>
        </authorList>
    </citation>
    <scope>NUCLEOTIDE SEQUENCE [LARGE SCALE GENOMIC DNA]</scope>
</reference>
<protein>
    <recommendedName>
        <fullName evidence="1">Transposase (putative) gypsy type domain-containing protein</fullName>
    </recommendedName>
</protein>
<name>A0A3L6TE87_PANMI</name>
<organism evidence="2 3">
    <name type="scientific">Panicum miliaceum</name>
    <name type="common">Proso millet</name>
    <name type="synonym">Broomcorn millet</name>
    <dbReference type="NCBI Taxonomy" id="4540"/>
    <lineage>
        <taxon>Eukaryota</taxon>
        <taxon>Viridiplantae</taxon>
        <taxon>Streptophyta</taxon>
        <taxon>Embryophyta</taxon>
        <taxon>Tracheophyta</taxon>
        <taxon>Spermatophyta</taxon>
        <taxon>Magnoliopsida</taxon>
        <taxon>Liliopsida</taxon>
        <taxon>Poales</taxon>
        <taxon>Poaceae</taxon>
        <taxon>PACMAD clade</taxon>
        <taxon>Panicoideae</taxon>
        <taxon>Panicodae</taxon>
        <taxon>Paniceae</taxon>
        <taxon>Panicinae</taxon>
        <taxon>Panicum</taxon>
        <taxon>Panicum sect. Panicum</taxon>
    </lineage>
</organism>